<dbReference type="RefSeq" id="WP_050368929.1">
    <property type="nucleotide sequence ID" value="NZ_KQ257794.1"/>
</dbReference>
<dbReference type="AlphaFoldDB" id="A0A0L0KPL0"/>
<protein>
    <submittedName>
        <fullName evidence="1">Uncharacterized protein</fullName>
    </submittedName>
</protein>
<organism evidence="1 2">
    <name type="scientific">Streptomyces acidiscabies</name>
    <dbReference type="NCBI Taxonomy" id="42234"/>
    <lineage>
        <taxon>Bacteria</taxon>
        <taxon>Bacillati</taxon>
        <taxon>Actinomycetota</taxon>
        <taxon>Actinomycetes</taxon>
        <taxon>Kitasatosporales</taxon>
        <taxon>Streptomycetaceae</taxon>
        <taxon>Streptomyces</taxon>
    </lineage>
</organism>
<reference evidence="2" key="1">
    <citation type="submission" date="2014-07" db="EMBL/GenBank/DDBJ databases">
        <title>Genome sequencing of plant-pathogenic Streptomyces species.</title>
        <authorList>
            <person name="Harrison J."/>
            <person name="Sapp M."/>
            <person name="Thwaites R."/>
            <person name="Studholme D.J."/>
        </authorList>
    </citation>
    <scope>NUCLEOTIDE SEQUENCE [LARGE SCALE GENOMIC DNA]</scope>
    <source>
        <strain evidence="2">NCPPB 4445</strain>
    </source>
</reference>
<dbReference type="EMBL" id="JPPY01000007">
    <property type="protein sequence ID" value="KND40117.1"/>
    <property type="molecule type" value="Genomic_DNA"/>
</dbReference>
<gene>
    <name evidence="1" type="ORF">IQ63_00820</name>
</gene>
<dbReference type="PATRIC" id="fig|42234.21.peg.173"/>
<evidence type="ECO:0000313" key="2">
    <source>
        <dbReference type="Proteomes" id="UP000037151"/>
    </source>
</evidence>
<name>A0A0L0KPL0_9ACTN</name>
<proteinExistence type="predicted"/>
<evidence type="ECO:0000313" key="1">
    <source>
        <dbReference type="EMBL" id="KND40117.1"/>
    </source>
</evidence>
<accession>A0A0L0KPL0</accession>
<comment type="caution">
    <text evidence="1">The sequence shown here is derived from an EMBL/GenBank/DDBJ whole genome shotgun (WGS) entry which is preliminary data.</text>
</comment>
<dbReference type="Proteomes" id="UP000037151">
    <property type="component" value="Unassembled WGS sequence"/>
</dbReference>
<dbReference type="OrthoDB" id="4326630at2"/>
<sequence>MTDAYEVFQDAGLRKAYDVWDSYLAASTGEDPNTRETLRSLLESAREYGEFTWAQTKLAEMYDEARKAGLTCAPPPPRPAEEDRQVRDYAKDLLRGSLPLRLLDRLNSIHISLRVLNRRFHDAPDLDTATREDVLYITARAESALDLAHADAAKRELERLKTLARRCGVKD</sequence>